<dbReference type="AlphaFoldDB" id="A0A0F9MW71"/>
<protein>
    <submittedName>
        <fullName evidence="1">Uncharacterized protein</fullName>
    </submittedName>
</protein>
<sequence>MTERNAVDIEQCYAIIRGLLCKGIALYGPFNSIQEAMAYGDKNFPDDTREIMPMYKEVVTHGE</sequence>
<organism evidence="1">
    <name type="scientific">marine sediment metagenome</name>
    <dbReference type="NCBI Taxonomy" id="412755"/>
    <lineage>
        <taxon>unclassified sequences</taxon>
        <taxon>metagenomes</taxon>
        <taxon>ecological metagenomes</taxon>
    </lineage>
</organism>
<dbReference type="EMBL" id="LAZR01005014">
    <property type="protein sequence ID" value="KKN03642.1"/>
    <property type="molecule type" value="Genomic_DNA"/>
</dbReference>
<name>A0A0F9MW71_9ZZZZ</name>
<evidence type="ECO:0000313" key="1">
    <source>
        <dbReference type="EMBL" id="KKN03642.1"/>
    </source>
</evidence>
<reference evidence="1" key="1">
    <citation type="journal article" date="2015" name="Nature">
        <title>Complex archaea that bridge the gap between prokaryotes and eukaryotes.</title>
        <authorList>
            <person name="Spang A."/>
            <person name="Saw J.H."/>
            <person name="Jorgensen S.L."/>
            <person name="Zaremba-Niedzwiedzka K."/>
            <person name="Martijn J."/>
            <person name="Lind A.E."/>
            <person name="van Eijk R."/>
            <person name="Schleper C."/>
            <person name="Guy L."/>
            <person name="Ettema T.J."/>
        </authorList>
    </citation>
    <scope>NUCLEOTIDE SEQUENCE</scope>
</reference>
<comment type="caution">
    <text evidence="1">The sequence shown here is derived from an EMBL/GenBank/DDBJ whole genome shotgun (WGS) entry which is preliminary data.</text>
</comment>
<proteinExistence type="predicted"/>
<accession>A0A0F9MW71</accession>
<gene>
    <name evidence="1" type="ORF">LCGC14_1105700</name>
</gene>